<comment type="caution">
    <text evidence="2">The sequence shown here is derived from an EMBL/GenBank/DDBJ whole genome shotgun (WGS) entry which is preliminary data.</text>
</comment>
<accession>A0A504XCL0</accession>
<feature type="region of interest" description="Disordered" evidence="1">
    <location>
        <begin position="430"/>
        <end position="529"/>
    </location>
</feature>
<feature type="compositionally biased region" description="Polar residues" evidence="1">
    <location>
        <begin position="904"/>
        <end position="914"/>
    </location>
</feature>
<sequence length="981" mass="103735">MLSPCAYRAALLDLLTSSAAESQEMENEKAGLQANHMHVDPAQARHPYVPSLRLARRPSSSFAEEEEQAVDNTTPETFAAATAAAAPSVYSYPPVALVKGSPSISASNCVIEDSVLRLGNAQARSGAASSHGPSAAHEGVAHQSTSGVAVVEEGTGRSLILSFIDNCICAGVPEAVIAEQVQFMVSSMKESLALHAALHARQHKDRIREYEVSELTAMLERQQLQFAQQHPQMAPPGLDAAPSLSASSPILAAPPPMSYAPPQQQHVPAVRSTAEGTIGAKPLHYMSISQRLSDSLWTASTTTDKPPQHFADNGRPSPLSRHARSQAAHMVNDRAGSSSAVPVSFWRPRTPAHASTTETPTAPVARSKNNAGGDAAAVSSSTGHACAQPHTRSPPSRATSVSRRSSRARDSSCHHHPRHSRYHKLCSVCYPSSSSSQPPSTSTAQAAEVAASPVDDRPASLRRSPMAKWRQWYAPSQRYMRPTHTSRARQESKSPSLSPLRINPPAVARGLRDEGRVKRSSSRWGSSGSAPLFTQGAASAVTGHRSAVQKLLVRSTHSSRLRAAATSRRQTASSVSASRASCEGEDELNEFGSADTPHAQESVARCAAAVADDSLRATPAQMPTSVMRVDPSSEAPPPSPSPGTSNPNAPRRCARLSIHPKPALDTTGNTRGGGHGKVGTSPNAAAVTNAAPIQGGSETPPACSTATSPASSSTPAATVSASTAQRSAPSQTTREAAQEGQPEHQHYQQGQKHRPHRPPPPPQPRPSSRDIGTVLNLPASAAAFVDDDCSDANVYVTSPELQLFMELSQRKLRETERVLAQAPTPSRTACVPRPCQSPSPMSIVNASHSCALRDNIGVSSCAPSSVDAQQTPLLAKSWSDRSLDAVRARQQQRLVDLRRRFSSYDTASSNTSPKSPHALPGKVTRASLSASVVAEAPHELQQSSSVIFQPHYVHSASVENSPLVQISPTSSDEKDTHDGCV</sequence>
<feature type="compositionally biased region" description="Basic and acidic residues" evidence="1">
    <location>
        <begin position="971"/>
        <end position="981"/>
    </location>
</feature>
<evidence type="ECO:0000313" key="3">
    <source>
        <dbReference type="Proteomes" id="UP000318821"/>
    </source>
</evidence>
<reference evidence="3" key="1">
    <citation type="submission" date="2019-02" db="EMBL/GenBank/DDBJ databases">
        <title>FDA dAtabase for Regulatory Grade micrObial Sequences (FDA-ARGOS): Supporting development and validation of Infectious Disease Dx tests.</title>
        <authorList>
            <person name="Duncan R."/>
            <person name="Fisher C."/>
            <person name="Tallon L."/>
            <person name="Sadzewicz L."/>
            <person name="Sengamalay N."/>
            <person name="Ott S."/>
            <person name="Godinez A."/>
            <person name="Nagaraj S."/>
            <person name="Vavikolanu K."/>
            <person name="Vyas G."/>
            <person name="Nadendla S."/>
            <person name="Aluvathingal J."/>
            <person name="Sichtig H."/>
        </authorList>
    </citation>
    <scope>NUCLEOTIDE SEQUENCE [LARGE SCALE GENOMIC DNA]</scope>
    <source>
        <strain evidence="3">FDAARGOS_360</strain>
    </source>
</reference>
<dbReference type="Proteomes" id="UP000318821">
    <property type="component" value="Unassembled WGS sequence"/>
</dbReference>
<gene>
    <name evidence="2" type="ORF">CGC20_11885</name>
</gene>
<dbReference type="VEuPathDB" id="TriTrypDB:LdCL_240014800"/>
<feature type="compositionally biased region" description="Low complexity" evidence="1">
    <location>
        <begin position="391"/>
        <end position="403"/>
    </location>
</feature>
<protein>
    <submittedName>
        <fullName evidence="2">Uncharacterized protein</fullName>
    </submittedName>
</protein>
<feature type="region of interest" description="Disordered" evidence="1">
    <location>
        <begin position="615"/>
        <end position="772"/>
    </location>
</feature>
<feature type="compositionally biased region" description="Low complexity" evidence="1">
    <location>
        <begin position="557"/>
        <end position="581"/>
    </location>
</feature>
<feature type="compositionally biased region" description="Low complexity" evidence="1">
    <location>
        <begin position="699"/>
        <end position="724"/>
    </location>
</feature>
<dbReference type="AlphaFoldDB" id="A0A504XCL0"/>
<feature type="region of interest" description="Disordered" evidence="1">
    <location>
        <begin position="904"/>
        <end position="923"/>
    </location>
</feature>
<evidence type="ECO:0000256" key="1">
    <source>
        <dbReference type="SAM" id="MobiDB-lite"/>
    </source>
</evidence>
<evidence type="ECO:0000313" key="2">
    <source>
        <dbReference type="EMBL" id="TPP44899.1"/>
    </source>
</evidence>
<feature type="region of interest" description="Disordered" evidence="1">
    <location>
        <begin position="959"/>
        <end position="981"/>
    </location>
</feature>
<feature type="compositionally biased region" description="Low complexity" evidence="1">
    <location>
        <begin position="431"/>
        <end position="447"/>
    </location>
</feature>
<dbReference type="VEuPathDB" id="TriTrypDB:LDHU3_24.1150"/>
<proteinExistence type="predicted"/>
<dbReference type="EMBL" id="RHLD01000021">
    <property type="protein sequence ID" value="TPP44899.1"/>
    <property type="molecule type" value="Genomic_DNA"/>
</dbReference>
<feature type="compositionally biased region" description="Polar residues" evidence="1">
    <location>
        <begin position="725"/>
        <end position="735"/>
    </location>
</feature>
<feature type="compositionally biased region" description="Polar residues" evidence="1">
    <location>
        <begin position="959"/>
        <end position="970"/>
    </location>
</feature>
<organism evidence="2 3">
    <name type="scientific">Leishmania donovani</name>
    <dbReference type="NCBI Taxonomy" id="5661"/>
    <lineage>
        <taxon>Eukaryota</taxon>
        <taxon>Discoba</taxon>
        <taxon>Euglenozoa</taxon>
        <taxon>Kinetoplastea</taxon>
        <taxon>Metakinetoplastina</taxon>
        <taxon>Trypanosomatida</taxon>
        <taxon>Trypanosomatidae</taxon>
        <taxon>Leishmaniinae</taxon>
        <taxon>Leishmania</taxon>
    </lineage>
</organism>
<feature type="region of interest" description="Disordered" evidence="1">
    <location>
        <begin position="557"/>
        <end position="593"/>
    </location>
</feature>
<name>A0A504XCL0_LEIDO</name>
<dbReference type="VEuPathDB" id="TriTrypDB:LdBPK_240980.1"/>
<feature type="region of interest" description="Disordered" evidence="1">
    <location>
        <begin position="299"/>
        <end position="418"/>
    </location>
</feature>